<dbReference type="EMBL" id="CP008956">
    <property type="protein sequence ID" value="QJQ02045.1"/>
    <property type="molecule type" value="Genomic_DNA"/>
</dbReference>
<gene>
    <name evidence="1" type="ORF">C798_17955</name>
</gene>
<proteinExistence type="predicted"/>
<reference evidence="1 2" key="1">
    <citation type="journal article" date="2012" name="J. Bacteriol.">
        <title>Genome sequence of the pathogenic Herbaspirillum seropedicae strain Os34, isolated from rice roots.</title>
        <authorList>
            <person name="Ye W."/>
            <person name="Ye S."/>
            <person name="Liu J."/>
            <person name="Chang S."/>
            <person name="Chen M."/>
            <person name="Zhu B."/>
            <person name="Guo L."/>
            <person name="An Q."/>
        </authorList>
    </citation>
    <scope>NUCLEOTIDE SEQUENCE [LARGE SCALE GENOMIC DNA]</scope>
    <source>
        <strain evidence="1 2">Os34</strain>
    </source>
</reference>
<dbReference type="Proteomes" id="UP000501648">
    <property type="component" value="Chromosome"/>
</dbReference>
<name>A0A6M3ZTS1_9BURK</name>
<sequence>MLQVRANIGEFLIRHRIAKLKRRQAAAWRAMQGIAGARRSYAKCKQQRRVTIKKPARLAHGGFKLE</sequence>
<protein>
    <submittedName>
        <fullName evidence="1">Uncharacterized protein</fullName>
    </submittedName>
</protein>
<evidence type="ECO:0000313" key="2">
    <source>
        <dbReference type="Proteomes" id="UP000501648"/>
    </source>
</evidence>
<evidence type="ECO:0000313" key="1">
    <source>
        <dbReference type="EMBL" id="QJQ02045.1"/>
    </source>
</evidence>
<dbReference type="AlphaFoldDB" id="A0A6M3ZTS1"/>
<accession>A0A6M3ZTS1</accession>
<organism evidence="1 2">
    <name type="scientific">Herbaspirillum rubrisubalbicans Os34</name>
    <dbReference type="NCBI Taxonomy" id="1235827"/>
    <lineage>
        <taxon>Bacteria</taxon>
        <taxon>Pseudomonadati</taxon>
        <taxon>Pseudomonadota</taxon>
        <taxon>Betaproteobacteria</taxon>
        <taxon>Burkholderiales</taxon>
        <taxon>Oxalobacteraceae</taxon>
        <taxon>Herbaspirillum</taxon>
    </lineage>
</organism>